<accession>A0A2P2MVY5</accession>
<reference evidence="1" key="1">
    <citation type="submission" date="2018-02" db="EMBL/GenBank/DDBJ databases">
        <title>Rhizophora mucronata_Transcriptome.</title>
        <authorList>
            <person name="Meera S.P."/>
            <person name="Sreeshan A."/>
            <person name="Augustine A."/>
        </authorList>
    </citation>
    <scope>NUCLEOTIDE SEQUENCE</scope>
    <source>
        <tissue evidence="1">Leaf</tissue>
    </source>
</reference>
<evidence type="ECO:0000313" key="1">
    <source>
        <dbReference type="EMBL" id="MBX34379.1"/>
    </source>
</evidence>
<organism evidence="1">
    <name type="scientific">Rhizophora mucronata</name>
    <name type="common">Asiatic mangrove</name>
    <dbReference type="NCBI Taxonomy" id="61149"/>
    <lineage>
        <taxon>Eukaryota</taxon>
        <taxon>Viridiplantae</taxon>
        <taxon>Streptophyta</taxon>
        <taxon>Embryophyta</taxon>
        <taxon>Tracheophyta</taxon>
        <taxon>Spermatophyta</taxon>
        <taxon>Magnoliopsida</taxon>
        <taxon>eudicotyledons</taxon>
        <taxon>Gunneridae</taxon>
        <taxon>Pentapetalae</taxon>
        <taxon>rosids</taxon>
        <taxon>fabids</taxon>
        <taxon>Malpighiales</taxon>
        <taxon>Rhizophoraceae</taxon>
        <taxon>Rhizophora</taxon>
    </lineage>
</organism>
<dbReference type="EMBL" id="GGEC01053895">
    <property type="protein sequence ID" value="MBX34379.1"/>
    <property type="molecule type" value="Transcribed_RNA"/>
</dbReference>
<dbReference type="AlphaFoldDB" id="A0A2P2MVY5"/>
<protein>
    <submittedName>
        <fullName evidence="1">Uncharacterized protein</fullName>
    </submittedName>
</protein>
<name>A0A2P2MVY5_RHIMU</name>
<sequence length="50" mass="5903">MHVLIMEGLQRHVQNGSRDIIQHRVVNMIQEMEFPMCQIQLHVASCLLKF</sequence>
<proteinExistence type="predicted"/>